<keyword evidence="3 6" id="KW-0812">Transmembrane</keyword>
<sequence length="295" mass="30488">MIQVEGLAPIDVWAIAAIIAKAAGYGAALLAMGGSLFVAAFPCASDDVQQLARKIAVTAAVIGLAVLAVRFGIRASRISGMGFPGAVDPMMLGFVWESPLGTAAIWRGVGELLVLALLIKRVVGLVAGLVGAFLIAISYTFVGHSLGDPRWLLAALLTVHLLAAAFWIGALAPLRHAVGRPNGPSILHRFGNIASITVALLVVVGLIFAWLMTGSLSTLLSTAYGWALLAKLGAVTGLMALGALNKWRFVPALAAGEPSAARHLRRSIDIEAVAVLLILIATATLTSITTPPVNL</sequence>
<dbReference type="RefSeq" id="WP_203241477.1">
    <property type="nucleotide sequence ID" value="NZ_JAFBRH010000001.1"/>
</dbReference>
<comment type="subcellular location">
    <subcellularLocation>
        <location evidence="1">Cell membrane</location>
        <topology evidence="1">Multi-pass membrane protein</topology>
    </subcellularLocation>
</comment>
<organism evidence="8 9">
    <name type="scientific">Sulfitobacter geojensis</name>
    <dbReference type="NCBI Taxonomy" id="1342299"/>
    <lineage>
        <taxon>Bacteria</taxon>
        <taxon>Pseudomonadati</taxon>
        <taxon>Pseudomonadota</taxon>
        <taxon>Alphaproteobacteria</taxon>
        <taxon>Rhodobacterales</taxon>
        <taxon>Roseobacteraceae</taxon>
        <taxon>Sulfitobacter</taxon>
    </lineage>
</organism>
<evidence type="ECO:0000256" key="4">
    <source>
        <dbReference type="ARBA" id="ARBA00022989"/>
    </source>
</evidence>
<feature type="transmembrane region" description="Helical" evidence="6">
    <location>
        <begin position="122"/>
        <end position="141"/>
    </location>
</feature>
<feature type="domain" description="Copper resistance protein D" evidence="7">
    <location>
        <begin position="186"/>
        <end position="285"/>
    </location>
</feature>
<keyword evidence="5 6" id="KW-0472">Membrane</keyword>
<evidence type="ECO:0000259" key="7">
    <source>
        <dbReference type="Pfam" id="PF05425"/>
    </source>
</evidence>
<evidence type="ECO:0000256" key="1">
    <source>
        <dbReference type="ARBA" id="ARBA00004651"/>
    </source>
</evidence>
<evidence type="ECO:0000313" key="9">
    <source>
        <dbReference type="Proteomes" id="UP000732193"/>
    </source>
</evidence>
<feature type="transmembrane region" description="Helical" evidence="6">
    <location>
        <begin position="153"/>
        <end position="174"/>
    </location>
</feature>
<keyword evidence="4 6" id="KW-1133">Transmembrane helix</keyword>
<dbReference type="Proteomes" id="UP000732193">
    <property type="component" value="Unassembled WGS sequence"/>
</dbReference>
<keyword evidence="9" id="KW-1185">Reference proteome</keyword>
<evidence type="ECO:0000313" key="8">
    <source>
        <dbReference type="EMBL" id="MBM1712986.1"/>
    </source>
</evidence>
<gene>
    <name evidence="8" type="ORF">JQV55_05375</name>
</gene>
<dbReference type="GO" id="GO:0006825">
    <property type="term" value="P:copper ion transport"/>
    <property type="evidence" value="ECO:0007669"/>
    <property type="project" value="InterPro"/>
</dbReference>
<evidence type="ECO:0000256" key="6">
    <source>
        <dbReference type="SAM" id="Phobius"/>
    </source>
</evidence>
<evidence type="ECO:0000256" key="3">
    <source>
        <dbReference type="ARBA" id="ARBA00022692"/>
    </source>
</evidence>
<comment type="caution">
    <text evidence="8">The sequence shown here is derived from an EMBL/GenBank/DDBJ whole genome shotgun (WGS) entry which is preliminary data.</text>
</comment>
<keyword evidence="2" id="KW-1003">Cell membrane</keyword>
<dbReference type="PANTHER" id="PTHR34820:SF4">
    <property type="entry name" value="INNER MEMBRANE PROTEIN YEBZ"/>
    <property type="match status" value="1"/>
</dbReference>
<proteinExistence type="predicted"/>
<feature type="transmembrane region" description="Helical" evidence="6">
    <location>
        <begin position="272"/>
        <end position="290"/>
    </location>
</feature>
<protein>
    <submittedName>
        <fullName evidence="8">CopD family protein</fullName>
    </submittedName>
</protein>
<name>A0AAE2VWD6_9RHOB</name>
<dbReference type="EMBL" id="JAFBRM010000001">
    <property type="protein sequence ID" value="MBM1712986.1"/>
    <property type="molecule type" value="Genomic_DNA"/>
</dbReference>
<dbReference type="InterPro" id="IPR008457">
    <property type="entry name" value="Cu-R_CopD_dom"/>
</dbReference>
<evidence type="ECO:0000256" key="5">
    <source>
        <dbReference type="ARBA" id="ARBA00023136"/>
    </source>
</evidence>
<accession>A0AAE2VWD6</accession>
<feature type="transmembrane region" description="Helical" evidence="6">
    <location>
        <begin position="12"/>
        <end position="43"/>
    </location>
</feature>
<feature type="transmembrane region" description="Helical" evidence="6">
    <location>
        <begin position="186"/>
        <end position="211"/>
    </location>
</feature>
<reference evidence="8 9" key="1">
    <citation type="submission" date="2021-01" db="EMBL/GenBank/DDBJ databases">
        <title>Diatom-associated Roseobacters Show Island Model of Population Structure.</title>
        <authorList>
            <person name="Qu L."/>
            <person name="Feng X."/>
            <person name="Chen Y."/>
            <person name="Li L."/>
            <person name="Wang X."/>
            <person name="Hu Z."/>
            <person name="Wang H."/>
            <person name="Luo H."/>
        </authorList>
    </citation>
    <scope>NUCLEOTIDE SEQUENCE [LARGE SCALE GENOMIC DNA]</scope>
    <source>
        <strain evidence="8 9">TR60-84</strain>
    </source>
</reference>
<feature type="transmembrane region" description="Helical" evidence="6">
    <location>
        <begin position="55"/>
        <end position="73"/>
    </location>
</feature>
<dbReference type="Pfam" id="PF05425">
    <property type="entry name" value="CopD"/>
    <property type="match status" value="1"/>
</dbReference>
<dbReference type="AlphaFoldDB" id="A0AAE2VWD6"/>
<dbReference type="GO" id="GO:0005886">
    <property type="term" value="C:plasma membrane"/>
    <property type="evidence" value="ECO:0007669"/>
    <property type="project" value="UniProtKB-SubCell"/>
</dbReference>
<feature type="transmembrane region" description="Helical" evidence="6">
    <location>
        <begin position="223"/>
        <end position="244"/>
    </location>
</feature>
<evidence type="ECO:0000256" key="2">
    <source>
        <dbReference type="ARBA" id="ARBA00022475"/>
    </source>
</evidence>
<dbReference type="InterPro" id="IPR032694">
    <property type="entry name" value="CopC/D"/>
</dbReference>
<dbReference type="PANTHER" id="PTHR34820">
    <property type="entry name" value="INNER MEMBRANE PROTEIN YEBZ"/>
    <property type="match status" value="1"/>
</dbReference>